<sequence length="70" mass="7878">MSGDISNNVIADEYMPKSESEENADDYANDDLKDDDDNYVDGLLRKLLALPVKKNVNQRLSEKDESGIDE</sequence>
<gene>
    <name evidence="2" type="ORF">AB6A40_008500</name>
</gene>
<proteinExistence type="predicted"/>
<dbReference type="EMBL" id="JBGFUD010007896">
    <property type="protein sequence ID" value="MFH4981791.1"/>
    <property type="molecule type" value="Genomic_DNA"/>
</dbReference>
<evidence type="ECO:0000256" key="1">
    <source>
        <dbReference type="SAM" id="MobiDB-lite"/>
    </source>
</evidence>
<dbReference type="AlphaFoldDB" id="A0ABD6EWC3"/>
<protein>
    <submittedName>
        <fullName evidence="2">Uncharacterized protein</fullName>
    </submittedName>
</protein>
<comment type="caution">
    <text evidence="2">The sequence shown here is derived from an EMBL/GenBank/DDBJ whole genome shotgun (WGS) entry which is preliminary data.</text>
</comment>
<feature type="compositionally biased region" description="Acidic residues" evidence="1">
    <location>
        <begin position="21"/>
        <end position="36"/>
    </location>
</feature>
<organism evidence="2 3">
    <name type="scientific">Gnathostoma spinigerum</name>
    <dbReference type="NCBI Taxonomy" id="75299"/>
    <lineage>
        <taxon>Eukaryota</taxon>
        <taxon>Metazoa</taxon>
        <taxon>Ecdysozoa</taxon>
        <taxon>Nematoda</taxon>
        <taxon>Chromadorea</taxon>
        <taxon>Rhabditida</taxon>
        <taxon>Spirurina</taxon>
        <taxon>Gnathostomatomorpha</taxon>
        <taxon>Gnathostomatoidea</taxon>
        <taxon>Gnathostomatidae</taxon>
        <taxon>Gnathostoma</taxon>
    </lineage>
</organism>
<keyword evidence="3" id="KW-1185">Reference proteome</keyword>
<feature type="region of interest" description="Disordered" evidence="1">
    <location>
        <begin position="1"/>
        <end position="36"/>
    </location>
</feature>
<evidence type="ECO:0000313" key="2">
    <source>
        <dbReference type="EMBL" id="MFH4981791.1"/>
    </source>
</evidence>
<accession>A0ABD6EWC3</accession>
<name>A0ABD6EWC3_9BILA</name>
<reference evidence="2 3" key="1">
    <citation type="submission" date="2024-08" db="EMBL/GenBank/DDBJ databases">
        <title>Gnathostoma spinigerum genome.</title>
        <authorList>
            <person name="Gonzalez-Bertolin B."/>
            <person name="Monzon S."/>
            <person name="Zaballos A."/>
            <person name="Jimenez P."/>
            <person name="Dekumyoy P."/>
            <person name="Varona S."/>
            <person name="Cuesta I."/>
            <person name="Sumanam S."/>
            <person name="Adisakwattana P."/>
            <person name="Gasser R.B."/>
            <person name="Hernandez-Gonzalez A."/>
            <person name="Young N.D."/>
            <person name="Perteguer M.J."/>
        </authorList>
    </citation>
    <scope>NUCLEOTIDE SEQUENCE [LARGE SCALE GENOMIC DNA]</scope>
    <source>
        <strain evidence="2">AL3</strain>
        <tissue evidence="2">Liver</tissue>
    </source>
</reference>
<evidence type="ECO:0000313" key="3">
    <source>
        <dbReference type="Proteomes" id="UP001608902"/>
    </source>
</evidence>
<dbReference type="Proteomes" id="UP001608902">
    <property type="component" value="Unassembled WGS sequence"/>
</dbReference>